<sequence>MADSGISGTLGTSTGLGEATLNALRRSVGTRARRFLLAVTLLLGLLAATGLAMAGPPDDRTFATLSDAVQSLMSIIVPAFGILLARDLKRASGITRLTPTLLAATLLAAVVGLFGFLVCVAALTVSTSSAQDPWRHVGTIAVGSVLVQIGAQLVGTGLGLLMRRPAIAFIASIVLPLGLWFLLGAVDVLRPAQSLTPYSSVRHLLSGQMNALNWVQWFAVLLIWGVGLNALGGARLRQRSHDGHPAPALGERSPSLGQ</sequence>
<feature type="region of interest" description="Disordered" evidence="1">
    <location>
        <begin position="238"/>
        <end position="258"/>
    </location>
</feature>
<evidence type="ECO:0000313" key="4">
    <source>
        <dbReference type="Proteomes" id="UP001500307"/>
    </source>
</evidence>
<keyword evidence="2" id="KW-0812">Transmembrane</keyword>
<feature type="transmembrane region" description="Helical" evidence="2">
    <location>
        <begin position="100"/>
        <end position="125"/>
    </location>
</feature>
<feature type="transmembrane region" description="Helical" evidence="2">
    <location>
        <begin position="137"/>
        <end position="160"/>
    </location>
</feature>
<evidence type="ECO:0000313" key="3">
    <source>
        <dbReference type="EMBL" id="GAA4571984.1"/>
    </source>
</evidence>
<dbReference type="RefSeq" id="WP_346120634.1">
    <property type="nucleotide sequence ID" value="NZ_BAABGU010000017.1"/>
</dbReference>
<protein>
    <recommendedName>
        <fullName evidence="5">ABC transporter permease</fullName>
    </recommendedName>
</protein>
<reference evidence="4" key="1">
    <citation type="journal article" date="2019" name="Int. J. Syst. Evol. Microbiol.">
        <title>The Global Catalogue of Microorganisms (GCM) 10K type strain sequencing project: providing services to taxonomists for standard genome sequencing and annotation.</title>
        <authorList>
            <consortium name="The Broad Institute Genomics Platform"/>
            <consortium name="The Broad Institute Genome Sequencing Center for Infectious Disease"/>
            <person name="Wu L."/>
            <person name="Ma J."/>
        </authorList>
    </citation>
    <scope>NUCLEOTIDE SEQUENCE [LARGE SCALE GENOMIC DNA]</scope>
    <source>
        <strain evidence="4">JCM 3175</strain>
    </source>
</reference>
<keyword evidence="2" id="KW-1133">Transmembrane helix</keyword>
<evidence type="ECO:0000256" key="2">
    <source>
        <dbReference type="SAM" id="Phobius"/>
    </source>
</evidence>
<feature type="transmembrane region" description="Helical" evidence="2">
    <location>
        <begin position="68"/>
        <end position="88"/>
    </location>
</feature>
<dbReference type="EMBL" id="BAABGU010000017">
    <property type="protein sequence ID" value="GAA4571984.1"/>
    <property type="molecule type" value="Genomic_DNA"/>
</dbReference>
<feature type="transmembrane region" description="Helical" evidence="2">
    <location>
        <begin position="214"/>
        <end position="231"/>
    </location>
</feature>
<evidence type="ECO:0008006" key="5">
    <source>
        <dbReference type="Google" id="ProtNLM"/>
    </source>
</evidence>
<name>A0ABP8SQP8_9ACTN</name>
<comment type="caution">
    <text evidence="3">The sequence shown here is derived from an EMBL/GenBank/DDBJ whole genome shotgun (WGS) entry which is preliminary data.</text>
</comment>
<keyword evidence="4" id="KW-1185">Reference proteome</keyword>
<gene>
    <name evidence="3" type="ORF">GCM10023176_33890</name>
</gene>
<dbReference type="Proteomes" id="UP001500307">
    <property type="component" value="Unassembled WGS sequence"/>
</dbReference>
<proteinExistence type="predicted"/>
<organism evidence="3 4">
    <name type="scientific">Micromonospora coerulea</name>
    <dbReference type="NCBI Taxonomy" id="47856"/>
    <lineage>
        <taxon>Bacteria</taxon>
        <taxon>Bacillati</taxon>
        <taxon>Actinomycetota</taxon>
        <taxon>Actinomycetes</taxon>
        <taxon>Micromonosporales</taxon>
        <taxon>Micromonosporaceae</taxon>
        <taxon>Micromonospora</taxon>
    </lineage>
</organism>
<keyword evidence="2" id="KW-0472">Membrane</keyword>
<feature type="transmembrane region" description="Helical" evidence="2">
    <location>
        <begin position="35"/>
        <end position="56"/>
    </location>
</feature>
<feature type="transmembrane region" description="Helical" evidence="2">
    <location>
        <begin position="167"/>
        <end position="186"/>
    </location>
</feature>
<evidence type="ECO:0000256" key="1">
    <source>
        <dbReference type="SAM" id="MobiDB-lite"/>
    </source>
</evidence>
<accession>A0ABP8SQP8</accession>